<evidence type="ECO:0000256" key="1">
    <source>
        <dbReference type="SAM" id="MobiDB-lite"/>
    </source>
</evidence>
<dbReference type="Proteomes" id="UP000600918">
    <property type="component" value="Unassembled WGS sequence"/>
</dbReference>
<organism evidence="2 3">
    <name type="scientific">Vespula pensylvanica</name>
    <name type="common">Western yellow jacket</name>
    <name type="synonym">Wasp</name>
    <dbReference type="NCBI Taxonomy" id="30213"/>
    <lineage>
        <taxon>Eukaryota</taxon>
        <taxon>Metazoa</taxon>
        <taxon>Ecdysozoa</taxon>
        <taxon>Arthropoda</taxon>
        <taxon>Hexapoda</taxon>
        <taxon>Insecta</taxon>
        <taxon>Pterygota</taxon>
        <taxon>Neoptera</taxon>
        <taxon>Endopterygota</taxon>
        <taxon>Hymenoptera</taxon>
        <taxon>Apocrita</taxon>
        <taxon>Aculeata</taxon>
        <taxon>Vespoidea</taxon>
        <taxon>Vespidae</taxon>
        <taxon>Vespinae</taxon>
        <taxon>Vespula</taxon>
    </lineage>
</organism>
<feature type="compositionally biased region" description="Acidic residues" evidence="1">
    <location>
        <begin position="27"/>
        <end position="41"/>
    </location>
</feature>
<proteinExistence type="predicted"/>
<sequence>MVKRGMEGGGRGIAGSGNGGMRWKGPDEDEDDEEEEEEGEGEGGGKEEVVRPMGRQDGSVKTRYIVALLHYSATNCR</sequence>
<keyword evidence="3" id="KW-1185">Reference proteome</keyword>
<evidence type="ECO:0000313" key="2">
    <source>
        <dbReference type="EMBL" id="KAF7425174.1"/>
    </source>
</evidence>
<accession>A0A834U9S1</accession>
<gene>
    <name evidence="2" type="ORF">H0235_007612</name>
</gene>
<dbReference type="EMBL" id="JACSDY010000006">
    <property type="protein sequence ID" value="KAF7425174.1"/>
    <property type="molecule type" value="Genomic_DNA"/>
</dbReference>
<protein>
    <submittedName>
        <fullName evidence="2">Uncharacterized protein</fullName>
    </submittedName>
</protein>
<name>A0A834U9S1_VESPE</name>
<feature type="compositionally biased region" description="Gly residues" evidence="1">
    <location>
        <begin position="7"/>
        <end position="22"/>
    </location>
</feature>
<comment type="caution">
    <text evidence="2">The sequence shown here is derived from an EMBL/GenBank/DDBJ whole genome shotgun (WGS) entry which is preliminary data.</text>
</comment>
<dbReference type="AlphaFoldDB" id="A0A834U9S1"/>
<feature type="region of interest" description="Disordered" evidence="1">
    <location>
        <begin position="1"/>
        <end position="55"/>
    </location>
</feature>
<reference evidence="2" key="1">
    <citation type="journal article" date="2020" name="G3 (Bethesda)">
        <title>High-Quality Assemblies for Three Invasive Social Wasps from the &lt;i&gt;Vespula&lt;/i&gt; Genus.</title>
        <authorList>
            <person name="Harrop T.W.R."/>
            <person name="Guhlin J."/>
            <person name="McLaughlin G.M."/>
            <person name="Permina E."/>
            <person name="Stockwell P."/>
            <person name="Gilligan J."/>
            <person name="Le Lec M.F."/>
            <person name="Gruber M.A.M."/>
            <person name="Quinn O."/>
            <person name="Lovegrove M."/>
            <person name="Duncan E.J."/>
            <person name="Remnant E.J."/>
            <person name="Van Eeckhoven J."/>
            <person name="Graham B."/>
            <person name="Knapp R.A."/>
            <person name="Langford K.W."/>
            <person name="Kronenberg Z."/>
            <person name="Press M.O."/>
            <person name="Eacker S.M."/>
            <person name="Wilson-Rankin E.E."/>
            <person name="Purcell J."/>
            <person name="Lester P.J."/>
            <person name="Dearden P.K."/>
        </authorList>
    </citation>
    <scope>NUCLEOTIDE SEQUENCE</scope>
    <source>
        <strain evidence="2">Volc-1</strain>
    </source>
</reference>
<evidence type="ECO:0000313" key="3">
    <source>
        <dbReference type="Proteomes" id="UP000600918"/>
    </source>
</evidence>